<reference evidence="2 3" key="1">
    <citation type="submission" date="2019-03" db="EMBL/GenBank/DDBJ databases">
        <title>Genomic Encyclopedia of Type Strains, Phase IV (KMG-IV): sequencing the most valuable type-strain genomes for metagenomic binning, comparative biology and taxonomic classification.</title>
        <authorList>
            <person name="Goeker M."/>
        </authorList>
    </citation>
    <scope>NUCLEOTIDE SEQUENCE [LARGE SCALE GENOMIC DNA]</scope>
    <source>
        <strain evidence="2 3">DSM 7445</strain>
    </source>
</reference>
<name>A0A4R3I244_PAULE</name>
<comment type="caution">
    <text evidence="2">The sequence shown here is derived from an EMBL/GenBank/DDBJ whole genome shotgun (WGS) entry which is preliminary data.</text>
</comment>
<gene>
    <name evidence="2" type="ORF">EDC30_103241</name>
</gene>
<accession>A0A4R3I244</accession>
<protein>
    <submittedName>
        <fullName evidence="2">Uncharacterized protein</fullName>
    </submittedName>
</protein>
<keyword evidence="3" id="KW-1185">Reference proteome</keyword>
<evidence type="ECO:0000256" key="1">
    <source>
        <dbReference type="SAM" id="SignalP"/>
    </source>
</evidence>
<proteinExistence type="predicted"/>
<organism evidence="2 3">
    <name type="scientific">Paucimonas lemoignei</name>
    <name type="common">Pseudomonas lemoignei</name>
    <dbReference type="NCBI Taxonomy" id="29443"/>
    <lineage>
        <taxon>Bacteria</taxon>
        <taxon>Pseudomonadati</taxon>
        <taxon>Pseudomonadota</taxon>
        <taxon>Betaproteobacteria</taxon>
        <taxon>Burkholderiales</taxon>
        <taxon>Burkholderiaceae</taxon>
        <taxon>Paucimonas</taxon>
    </lineage>
</organism>
<dbReference type="OrthoDB" id="5786382at2"/>
<sequence>MPFPKSEAALIFSLGMLLPMMAQATDVQPLPATGDQAVQEQPHAMLHAAGPATTTPTANTEAETMEKAEAAEAAAPPPATEEIAGMGASIPLEALEQHRGGSSVNAIKSEAVSNGLLQDATATNVATGNNTIADGAFSHAIGLPIVIQNSGANVLIQNSTIVNVQFR</sequence>
<dbReference type="Proteomes" id="UP000295382">
    <property type="component" value="Unassembled WGS sequence"/>
</dbReference>
<evidence type="ECO:0000313" key="3">
    <source>
        <dbReference type="Proteomes" id="UP000295382"/>
    </source>
</evidence>
<keyword evidence="1" id="KW-0732">Signal</keyword>
<evidence type="ECO:0000313" key="2">
    <source>
        <dbReference type="EMBL" id="TCS37949.1"/>
    </source>
</evidence>
<dbReference type="RefSeq" id="WP_132258015.1">
    <property type="nucleotide sequence ID" value="NZ_SLZQ01000003.1"/>
</dbReference>
<dbReference type="AlphaFoldDB" id="A0A4R3I244"/>
<dbReference type="EMBL" id="SLZQ01000003">
    <property type="protein sequence ID" value="TCS37949.1"/>
    <property type="molecule type" value="Genomic_DNA"/>
</dbReference>
<feature type="signal peptide" evidence="1">
    <location>
        <begin position="1"/>
        <end position="24"/>
    </location>
</feature>
<feature type="chain" id="PRO_5020760794" evidence="1">
    <location>
        <begin position="25"/>
        <end position="167"/>
    </location>
</feature>